<evidence type="ECO:0000313" key="2">
    <source>
        <dbReference type="Proteomes" id="UP000515146"/>
    </source>
</evidence>
<organism evidence="2 3">
    <name type="scientific">Dermatophagoides pteronyssinus</name>
    <name type="common">European house dust mite</name>
    <dbReference type="NCBI Taxonomy" id="6956"/>
    <lineage>
        <taxon>Eukaryota</taxon>
        <taxon>Metazoa</taxon>
        <taxon>Ecdysozoa</taxon>
        <taxon>Arthropoda</taxon>
        <taxon>Chelicerata</taxon>
        <taxon>Arachnida</taxon>
        <taxon>Acari</taxon>
        <taxon>Acariformes</taxon>
        <taxon>Sarcoptiformes</taxon>
        <taxon>Astigmata</taxon>
        <taxon>Psoroptidia</taxon>
        <taxon>Analgoidea</taxon>
        <taxon>Pyroglyphidae</taxon>
        <taxon>Dermatophagoidinae</taxon>
        <taxon>Dermatophagoides</taxon>
    </lineage>
</organism>
<protein>
    <submittedName>
        <fullName evidence="3">Uncharacterized protein LOC113799810</fullName>
    </submittedName>
</protein>
<reference evidence="3" key="1">
    <citation type="submission" date="2025-08" db="UniProtKB">
        <authorList>
            <consortium name="RefSeq"/>
        </authorList>
    </citation>
    <scope>IDENTIFICATION</scope>
    <source>
        <strain evidence="3">Airmid</strain>
    </source>
</reference>
<name>A0A6P6YN27_DERPT</name>
<dbReference type="InParanoid" id="A0A6P6YN27"/>
<dbReference type="AlphaFoldDB" id="A0A6P6YN27"/>
<keyword evidence="1" id="KW-0472">Membrane</keyword>
<keyword evidence="1" id="KW-0812">Transmembrane</keyword>
<keyword evidence="2" id="KW-1185">Reference proteome</keyword>
<feature type="transmembrane region" description="Helical" evidence="1">
    <location>
        <begin position="64"/>
        <end position="87"/>
    </location>
</feature>
<accession>A0A6P6YN27</accession>
<dbReference type="KEGG" id="dpte:113799810"/>
<evidence type="ECO:0000256" key="1">
    <source>
        <dbReference type="SAM" id="Phobius"/>
    </source>
</evidence>
<gene>
    <name evidence="3" type="primary">LOC113799810</name>
</gene>
<proteinExistence type="predicted"/>
<feature type="transmembrane region" description="Helical" evidence="1">
    <location>
        <begin position="107"/>
        <end position="126"/>
    </location>
</feature>
<dbReference type="Proteomes" id="UP000515146">
    <property type="component" value="Unplaced"/>
</dbReference>
<feature type="transmembrane region" description="Helical" evidence="1">
    <location>
        <begin position="188"/>
        <end position="206"/>
    </location>
</feature>
<keyword evidence="1" id="KW-1133">Transmembrane helix</keyword>
<evidence type="ECO:0000313" key="3">
    <source>
        <dbReference type="RefSeq" id="XP_027206306.1"/>
    </source>
</evidence>
<dbReference type="RefSeq" id="XP_027206306.1">
    <property type="nucleotide sequence ID" value="XM_027350505.1"/>
</dbReference>
<sequence>MNSVLNFEIFLWKKFMKNKYYRIIHNHILYLFYYDELIRQKFFINNHREKPMGKINQSSFNNKILLAITSILILIISIFSILQPKFIVNYNGFIIYTKMFPIEGLKYLSNSIIICTINIILNAFYATSSYYEQFHFILPIQYKQLRNLNHRNSKQFETIKQQSFNTLTNTLLDKPLGFRLINDMTIQANTFVTIFINISTFFFLISKQIEVNTDNF</sequence>